<name>A0A2Z2N3K9_9EURY</name>
<dbReference type="EMBL" id="CP015106">
    <property type="protein sequence ID" value="ASJ14960.1"/>
    <property type="molecule type" value="Genomic_DNA"/>
</dbReference>
<keyword evidence="2" id="KW-1185">Reference proteome</keyword>
<dbReference type="OrthoDB" id="102130at2157"/>
<dbReference type="GeneID" id="33328658"/>
<evidence type="ECO:0000313" key="2">
    <source>
        <dbReference type="Proteomes" id="UP000250085"/>
    </source>
</evidence>
<reference evidence="1 2" key="1">
    <citation type="submission" date="2016-04" db="EMBL/GenBank/DDBJ databases">
        <title>Complete genome sequence of Thermococcus radiotolerans type strain EJ2.</title>
        <authorList>
            <person name="Oger P.M."/>
        </authorList>
    </citation>
    <scope>NUCLEOTIDE SEQUENCE [LARGE SCALE GENOMIC DNA]</scope>
    <source>
        <strain evidence="1 2">EJ2</strain>
    </source>
</reference>
<gene>
    <name evidence="1" type="ORF">A3L10_07375</name>
</gene>
<evidence type="ECO:0000313" key="1">
    <source>
        <dbReference type="EMBL" id="ASJ14960.1"/>
    </source>
</evidence>
<accession>A0A2Z2N3K9</accession>
<proteinExistence type="predicted"/>
<dbReference type="Proteomes" id="UP000250085">
    <property type="component" value="Chromosome"/>
</dbReference>
<organism evidence="1 2">
    <name type="scientific">Thermococcus radiotolerans</name>
    <dbReference type="NCBI Taxonomy" id="187880"/>
    <lineage>
        <taxon>Archaea</taxon>
        <taxon>Methanobacteriati</taxon>
        <taxon>Methanobacteriota</taxon>
        <taxon>Thermococci</taxon>
        <taxon>Thermococcales</taxon>
        <taxon>Thermococcaceae</taxon>
        <taxon>Thermococcus</taxon>
    </lineage>
</organism>
<dbReference type="AlphaFoldDB" id="A0A2Z2N3K9"/>
<protein>
    <submittedName>
        <fullName evidence="1">Uncharacterized protein</fullName>
    </submittedName>
</protein>
<sequence length="234" mass="25426">MKGWAVLLILLLVGGYLYISGEVKVPEGLPGLDTGSSSGGVSSLQDEVKALGATEVEVSLSGDDVLVRMNIPAVDDNLTAMLYDVAGMAYSSSHAKRVRVEAYYLGEPLLALTVMNGDFENAELEDIRRPEFRIESDLTLFDSRVQNVELTNETAAVTLEYLADREGFWKDYFAMAFVVLEDAPWVKTVSITYLADNGTVTLSMSSRDIIRLQSGEVTAEELPGLVTVSKTGGR</sequence>
<dbReference type="RefSeq" id="WP_088867021.1">
    <property type="nucleotide sequence ID" value="NZ_CP015106.1"/>
</dbReference>
<dbReference type="KEGG" id="trl:A3L10_07375"/>